<feature type="domain" description="Transglutaminase-like" evidence="2">
    <location>
        <begin position="447"/>
        <end position="529"/>
    </location>
</feature>
<keyword evidence="1" id="KW-0472">Membrane</keyword>
<feature type="transmembrane region" description="Helical" evidence="1">
    <location>
        <begin position="12"/>
        <end position="43"/>
    </location>
</feature>
<dbReference type="HOGENOM" id="CLU_020115_0_0_9"/>
<gene>
    <name evidence="3" type="ordered locus">Clocl_0554</name>
</gene>
<name>G8LT61_ACECE</name>
<dbReference type="eggNOG" id="COG1305">
    <property type="taxonomic scope" value="Bacteria"/>
</dbReference>
<dbReference type="PANTHER" id="PTHR42736">
    <property type="entry name" value="PROTEIN-GLUTAMINE GAMMA-GLUTAMYLTRANSFERASE"/>
    <property type="match status" value="1"/>
</dbReference>
<dbReference type="GO" id="GO:0006508">
    <property type="term" value="P:proteolysis"/>
    <property type="evidence" value="ECO:0007669"/>
    <property type="project" value="UniProtKB-KW"/>
</dbReference>
<dbReference type="Gene3D" id="3.10.620.30">
    <property type="match status" value="1"/>
</dbReference>
<dbReference type="KEGG" id="ccl:Clocl_0554"/>
<keyword evidence="1" id="KW-0812">Transmembrane</keyword>
<organism evidence="3 4">
    <name type="scientific">Acetivibrio clariflavus (strain DSM 19732 / NBRC 101661 / EBR45)</name>
    <name type="common">Clostridium clariflavum</name>
    <dbReference type="NCBI Taxonomy" id="720554"/>
    <lineage>
        <taxon>Bacteria</taxon>
        <taxon>Bacillati</taxon>
        <taxon>Bacillota</taxon>
        <taxon>Clostridia</taxon>
        <taxon>Eubacteriales</taxon>
        <taxon>Oscillospiraceae</taxon>
        <taxon>Acetivibrio</taxon>
    </lineage>
</organism>
<evidence type="ECO:0000256" key="1">
    <source>
        <dbReference type="SAM" id="Phobius"/>
    </source>
</evidence>
<feature type="transmembrane region" description="Helical" evidence="1">
    <location>
        <begin position="155"/>
        <end position="173"/>
    </location>
</feature>
<feature type="transmembrane region" description="Helical" evidence="1">
    <location>
        <begin position="185"/>
        <end position="206"/>
    </location>
</feature>
<dbReference type="InterPro" id="IPR002931">
    <property type="entry name" value="Transglutaminase-like"/>
</dbReference>
<evidence type="ECO:0000313" key="3">
    <source>
        <dbReference type="EMBL" id="AEV67265.1"/>
    </source>
</evidence>
<proteinExistence type="predicted"/>
<keyword evidence="4" id="KW-1185">Reference proteome</keyword>
<dbReference type="GO" id="GO:0008233">
    <property type="term" value="F:peptidase activity"/>
    <property type="evidence" value="ECO:0007669"/>
    <property type="project" value="UniProtKB-KW"/>
</dbReference>
<keyword evidence="3" id="KW-0645">Protease</keyword>
<dbReference type="AlphaFoldDB" id="G8LT61"/>
<keyword evidence="1" id="KW-1133">Transmembrane helix</keyword>
<accession>G8LT61</accession>
<dbReference type="Proteomes" id="UP000005435">
    <property type="component" value="Chromosome"/>
</dbReference>
<sequence precursor="true">MFAEFIYGLGWILLLSAIMGYEISVINNLIISLFSFLLSIILFGNKKRIFISLTALSLLSIGGFFVMYLLGIMDLIADNISAFLMPYFESIAGNSSSIDIPRQVAVILLISILIYIIISKCKHFKFWNYVYIPVSLIALTAGFVENQLNAVSDRYTFLFFIFCSIVYYFYIYYTRIEKKKERDIMPFISIAIIYAICIIGLSQLLFQSRPYPFQAKPKKVYLSNSQEGTNSFDKFASEVATSGNIRDKFVFEGIELFKVKTNKTVYFKSIVYDTYTKNRWLQNESFPKTENSIFTAFKAIGEVENIVINYTGIQTPILFVGPYIDNFSIQNPDIIVACDENRGTYHIENYTENIIKEDFSFSFDSLNIADKEAFKEALRKVKLQNTLPQYEGYSNDRLYELALKITEGIDNDYDKIEAIIKYLKNNYTYNPVPKVPKDNSDKIEYFLFESKEGFCQHYSSAAALLLRSLNIPARYVTGFKIDTSSSFSSVPAYYKYLSTGYKPVFDSDAHAWIEVYFKGYGWVMFESTEVGVANSNQQENRLKEEEEPVAEDKDSNKETIDILIKIGLYTGIPIVLILLIYVIVIIIKSKNAFRKGSSTYKVKIIHQIILDYLKACKYPKYNYETPQEYARRIDAEVSLNELKFSDLITTYNRIIYGEYEADADFVDTYSAFLREIKKDLKKRCKFYKKAKLFIKEFVST</sequence>
<dbReference type="OrthoDB" id="9804872at2"/>
<feature type="transmembrane region" description="Helical" evidence="1">
    <location>
        <begin position="566"/>
        <end position="587"/>
    </location>
</feature>
<dbReference type="EMBL" id="CP003065">
    <property type="protein sequence ID" value="AEV67265.1"/>
    <property type="molecule type" value="Genomic_DNA"/>
</dbReference>
<dbReference type="STRING" id="720554.Clocl_0554"/>
<reference evidence="4" key="1">
    <citation type="submission" date="2011-12" db="EMBL/GenBank/DDBJ databases">
        <title>Complete sequence of Clostridium clariflavum DSM 19732.</title>
        <authorList>
            <consortium name="US DOE Joint Genome Institute"/>
            <person name="Lucas S."/>
            <person name="Han J."/>
            <person name="Lapidus A."/>
            <person name="Cheng J.-F."/>
            <person name="Goodwin L."/>
            <person name="Pitluck S."/>
            <person name="Peters L."/>
            <person name="Teshima H."/>
            <person name="Detter J.C."/>
            <person name="Han C."/>
            <person name="Tapia R."/>
            <person name="Land M."/>
            <person name="Hauser L."/>
            <person name="Kyrpides N."/>
            <person name="Ivanova N."/>
            <person name="Pagani I."/>
            <person name="Kitzmiller T."/>
            <person name="Lynd L."/>
            <person name="Izquierdo J."/>
            <person name="Woyke T."/>
        </authorList>
    </citation>
    <scope>NUCLEOTIDE SEQUENCE [LARGE SCALE GENOMIC DNA]</scope>
    <source>
        <strain evidence="4">DSM 19732 / NBRC 101661 / EBR45</strain>
    </source>
</reference>
<reference evidence="3 4" key="2">
    <citation type="journal article" date="2012" name="Stand. Genomic Sci.">
        <title>Complete Genome Sequence of Clostridium clariflavum DSM 19732.</title>
        <authorList>
            <person name="Izquierdo J.A."/>
            <person name="Goodwin L."/>
            <person name="Davenport K.W."/>
            <person name="Teshima H."/>
            <person name="Bruce D."/>
            <person name="Detter C."/>
            <person name="Tapia R."/>
            <person name="Han S."/>
            <person name="Land M."/>
            <person name="Hauser L."/>
            <person name="Jeffries C.D."/>
            <person name="Han J."/>
            <person name="Pitluck S."/>
            <person name="Nolan M."/>
            <person name="Chen A."/>
            <person name="Huntemann M."/>
            <person name="Mavromatis K."/>
            <person name="Mikhailova N."/>
            <person name="Liolios K."/>
            <person name="Woyke T."/>
            <person name="Lynd L.R."/>
        </authorList>
    </citation>
    <scope>NUCLEOTIDE SEQUENCE [LARGE SCALE GENOMIC DNA]</scope>
    <source>
        <strain evidence="4">DSM 19732 / NBRC 101661 / EBR45</strain>
    </source>
</reference>
<dbReference type="InterPro" id="IPR052901">
    <property type="entry name" value="Bact_TGase-like"/>
</dbReference>
<protein>
    <submittedName>
        <fullName evidence="3">Transglutaminase-like enzyme, predicted cysteine protease</fullName>
    </submittedName>
</protein>
<keyword evidence="3" id="KW-0378">Hydrolase</keyword>
<evidence type="ECO:0000313" key="4">
    <source>
        <dbReference type="Proteomes" id="UP000005435"/>
    </source>
</evidence>
<feature type="transmembrane region" description="Helical" evidence="1">
    <location>
        <begin position="55"/>
        <end position="77"/>
    </location>
</feature>
<dbReference type="Pfam" id="PF01841">
    <property type="entry name" value="Transglut_core"/>
    <property type="match status" value="1"/>
</dbReference>
<dbReference type="SMART" id="SM00460">
    <property type="entry name" value="TGc"/>
    <property type="match status" value="1"/>
</dbReference>
<evidence type="ECO:0000259" key="2">
    <source>
        <dbReference type="SMART" id="SM00460"/>
    </source>
</evidence>
<feature type="transmembrane region" description="Helical" evidence="1">
    <location>
        <begin position="100"/>
        <end position="119"/>
    </location>
</feature>
<dbReference type="InterPro" id="IPR038765">
    <property type="entry name" value="Papain-like_cys_pep_sf"/>
</dbReference>
<feature type="transmembrane region" description="Helical" evidence="1">
    <location>
        <begin position="126"/>
        <end position="143"/>
    </location>
</feature>
<dbReference type="RefSeq" id="WP_014253896.1">
    <property type="nucleotide sequence ID" value="NC_016627.1"/>
</dbReference>
<dbReference type="SUPFAM" id="SSF54001">
    <property type="entry name" value="Cysteine proteinases"/>
    <property type="match status" value="1"/>
</dbReference>
<dbReference type="PANTHER" id="PTHR42736:SF1">
    <property type="entry name" value="PROTEIN-GLUTAMINE GAMMA-GLUTAMYLTRANSFERASE"/>
    <property type="match status" value="1"/>
</dbReference>